<dbReference type="PRINTS" id="PR00601">
    <property type="entry name" value="BACFERRITIN"/>
</dbReference>
<dbReference type="PROSITE" id="PS50905">
    <property type="entry name" value="FERRITIN_LIKE"/>
    <property type="match status" value="1"/>
</dbReference>
<dbReference type="PANTHER" id="PTHR30295:SF0">
    <property type="entry name" value="BACTERIOFERRITIN"/>
    <property type="match status" value="1"/>
</dbReference>
<keyword evidence="10" id="KW-1185">Reference proteome</keyword>
<evidence type="ECO:0000256" key="5">
    <source>
        <dbReference type="ARBA" id="ARBA00022723"/>
    </source>
</evidence>
<evidence type="ECO:0000256" key="2">
    <source>
        <dbReference type="ARBA" id="ARBA00008093"/>
    </source>
</evidence>
<dbReference type="GO" id="GO:0008199">
    <property type="term" value="F:ferric iron binding"/>
    <property type="evidence" value="ECO:0007669"/>
    <property type="project" value="InterPro"/>
</dbReference>
<protein>
    <submittedName>
        <fullName evidence="9">Bacterioferritin</fullName>
    </submittedName>
</protein>
<proteinExistence type="inferred from homology"/>
<sequence>MREEIEEERGHAKAFLARILFLDGEADVQTLEDIEKPESVRGIFDTQLRMEKEAREYYDKAANECREAGDLGSFELFMTILKDEEDHIDFVEEQFDLMELMGDQLYVARQVSSVSKEGAATDDSAPGSSHSPRRPSHGRPRFERPARNELTSWVTSRDERLDDFAPTAQKPSSLQRHTRRSMTMPIWRSDLHIEVFGNGIRINFSDRIRGKMQQAPFAGEMIRENKLVWLLAPIMDRDPNFVADEIIRWAEGEGLETSR</sequence>
<evidence type="ECO:0000256" key="6">
    <source>
        <dbReference type="ARBA" id="ARBA00023004"/>
    </source>
</evidence>
<dbReference type="GO" id="GO:0004322">
    <property type="term" value="F:ferroxidase activity"/>
    <property type="evidence" value="ECO:0007669"/>
    <property type="project" value="TreeGrafter"/>
</dbReference>
<keyword evidence="5" id="KW-0479">Metal-binding</keyword>
<dbReference type="OrthoDB" id="9800505at2"/>
<dbReference type="GO" id="GO:0020037">
    <property type="term" value="F:heme binding"/>
    <property type="evidence" value="ECO:0007669"/>
    <property type="project" value="TreeGrafter"/>
</dbReference>
<dbReference type="EMBL" id="FOXA01000091">
    <property type="protein sequence ID" value="SFQ27457.1"/>
    <property type="molecule type" value="Genomic_DNA"/>
</dbReference>
<gene>
    <name evidence="9" type="ORF">SAMN04488047_1911</name>
</gene>
<comment type="cofactor">
    <cofactor evidence="1">
        <name>heme b</name>
        <dbReference type="ChEBI" id="CHEBI:60344"/>
    </cofactor>
</comment>
<dbReference type="InterPro" id="IPR002024">
    <property type="entry name" value="Bacterioferritin"/>
</dbReference>
<dbReference type="InterPro" id="IPR009040">
    <property type="entry name" value="Ferritin-like_diiron"/>
</dbReference>
<dbReference type="InterPro" id="IPR012347">
    <property type="entry name" value="Ferritin-like"/>
</dbReference>
<dbReference type="Gene3D" id="1.20.1260.10">
    <property type="match status" value="1"/>
</dbReference>
<name>A0A1I5X730_9RHOB</name>
<evidence type="ECO:0000256" key="3">
    <source>
        <dbReference type="ARBA" id="ARBA00022434"/>
    </source>
</evidence>
<dbReference type="InterPro" id="IPR008331">
    <property type="entry name" value="Ferritin_DPS_dom"/>
</dbReference>
<evidence type="ECO:0000313" key="10">
    <source>
        <dbReference type="Proteomes" id="UP000199356"/>
    </source>
</evidence>
<evidence type="ECO:0000313" key="9">
    <source>
        <dbReference type="EMBL" id="SFQ27457.1"/>
    </source>
</evidence>
<reference evidence="9 10" key="1">
    <citation type="submission" date="2016-10" db="EMBL/GenBank/DDBJ databases">
        <authorList>
            <person name="de Groot N.N."/>
        </authorList>
    </citation>
    <scope>NUCLEOTIDE SEQUENCE [LARGE SCALE GENOMIC DNA]</scope>
    <source>
        <strain evidence="9 10">DSM 19547</strain>
    </source>
</reference>
<dbReference type="GO" id="GO:0005829">
    <property type="term" value="C:cytosol"/>
    <property type="evidence" value="ECO:0007669"/>
    <property type="project" value="TreeGrafter"/>
</dbReference>
<accession>A0A1I5X730</accession>
<dbReference type="Pfam" id="PF00210">
    <property type="entry name" value="Ferritin"/>
    <property type="match status" value="1"/>
</dbReference>
<dbReference type="InterPro" id="IPR009078">
    <property type="entry name" value="Ferritin-like_SF"/>
</dbReference>
<dbReference type="GO" id="GO:0006826">
    <property type="term" value="P:iron ion transport"/>
    <property type="evidence" value="ECO:0007669"/>
    <property type="project" value="InterPro"/>
</dbReference>
<evidence type="ECO:0000256" key="4">
    <source>
        <dbReference type="ARBA" id="ARBA00022617"/>
    </source>
</evidence>
<keyword evidence="6" id="KW-0408">Iron</keyword>
<comment type="similarity">
    <text evidence="2">Belongs to the bacterioferritin family.</text>
</comment>
<dbReference type="STRING" id="441119.SAMN04488047_1911"/>
<organism evidence="9 10">
    <name type="scientific">Tranquillimonas alkanivorans</name>
    <dbReference type="NCBI Taxonomy" id="441119"/>
    <lineage>
        <taxon>Bacteria</taxon>
        <taxon>Pseudomonadati</taxon>
        <taxon>Pseudomonadota</taxon>
        <taxon>Alphaproteobacteria</taxon>
        <taxon>Rhodobacterales</taxon>
        <taxon>Roseobacteraceae</taxon>
        <taxon>Tranquillimonas</taxon>
    </lineage>
</organism>
<evidence type="ECO:0000256" key="7">
    <source>
        <dbReference type="SAM" id="MobiDB-lite"/>
    </source>
</evidence>
<keyword evidence="4" id="KW-0349">Heme</keyword>
<evidence type="ECO:0000259" key="8">
    <source>
        <dbReference type="PROSITE" id="PS50905"/>
    </source>
</evidence>
<dbReference type="SUPFAM" id="SSF47240">
    <property type="entry name" value="Ferritin-like"/>
    <property type="match status" value="1"/>
</dbReference>
<keyword evidence="3" id="KW-0409">Iron storage</keyword>
<dbReference type="PANTHER" id="PTHR30295">
    <property type="entry name" value="BACTERIOFERRITIN"/>
    <property type="match status" value="1"/>
</dbReference>
<dbReference type="Proteomes" id="UP000199356">
    <property type="component" value="Unassembled WGS sequence"/>
</dbReference>
<dbReference type="AlphaFoldDB" id="A0A1I5X730"/>
<evidence type="ECO:0000256" key="1">
    <source>
        <dbReference type="ARBA" id="ARBA00001970"/>
    </source>
</evidence>
<feature type="region of interest" description="Disordered" evidence="7">
    <location>
        <begin position="116"/>
        <end position="149"/>
    </location>
</feature>
<feature type="domain" description="Ferritin-like diiron" evidence="8">
    <location>
        <begin position="1"/>
        <end position="102"/>
    </location>
</feature>
<dbReference type="GO" id="GO:0006879">
    <property type="term" value="P:intracellular iron ion homeostasis"/>
    <property type="evidence" value="ECO:0007669"/>
    <property type="project" value="UniProtKB-KW"/>
</dbReference>